<dbReference type="InterPro" id="IPR038731">
    <property type="entry name" value="RgtA/B/C-like"/>
</dbReference>
<keyword evidence="5" id="KW-1185">Reference proteome</keyword>
<comment type="caution">
    <text evidence="4">The sequence shown here is derived from an EMBL/GenBank/DDBJ whole genome shotgun (WGS) entry which is preliminary data.</text>
</comment>
<dbReference type="GO" id="GO:0016757">
    <property type="term" value="F:glycosyltransferase activity"/>
    <property type="evidence" value="ECO:0007669"/>
    <property type="project" value="UniProtKB-KW"/>
</dbReference>
<sequence>MLAGTRSTLTRGDAGQTPPHPDASPFRIPSWPVLARWAAMVPLAAFLLRLVLYERTWPIVHDSAILHYVVFMVGSGRAPYTGMIEMNLPGALMTEWFGMHVFGATAAGLWRWDVLMGLLAVAGAAWIAGRGYRMAGIAGAMFTWTLHLNDAAFDIAERDWLIAGLWLLALACAAEAVDRRDARWMAGCFALAGWCCAIKPFAILLPAVLLAMVLWHMRDRWRAVLVWSLLGAVPPVLATVLYFAHWPGAFDAFLHTERTLGAWYGTLNRATWHRMLLGVLLYPVLAALALVLYLFVRARSWLRLRDLLLAVGAACGVVMYLVQRKGFPYHVYPFVLCAAVLGFVLAQRVWTTAWASRAMRGFDVRVAAVMFVFLCAIRLPAKFWHNRDNAEYPYGTQQALIADLQSLGGHSLSGQFQCLDMTLGGCIGAAYDLRLVQTTGFVNDHMLFPYPESASSVLTEYQQRFLREMQANPPRVIVLTAHNWPHQDDRDLTKLERWPAFAEWLLANYRVDRTHLATTKKHTASYRIYVRQ</sequence>
<name>A0ABW9KHT0_9BACT</name>
<keyword evidence="2" id="KW-0472">Membrane</keyword>
<dbReference type="EC" id="2.4.-.-" evidence="4"/>
<reference evidence="4 5" key="1">
    <citation type="submission" date="2024-12" db="EMBL/GenBank/DDBJ databases">
        <authorList>
            <person name="Lee Y."/>
        </authorList>
    </citation>
    <scope>NUCLEOTIDE SEQUENCE [LARGE SCALE GENOMIC DNA]</scope>
    <source>
        <strain evidence="4 5">03SUJ4</strain>
    </source>
</reference>
<proteinExistence type="predicted"/>
<evidence type="ECO:0000256" key="1">
    <source>
        <dbReference type="SAM" id="MobiDB-lite"/>
    </source>
</evidence>
<feature type="compositionally biased region" description="Polar residues" evidence="1">
    <location>
        <begin position="1"/>
        <end position="10"/>
    </location>
</feature>
<feature type="transmembrane region" description="Helical" evidence="2">
    <location>
        <begin position="307"/>
        <end position="323"/>
    </location>
</feature>
<keyword evidence="2" id="KW-0812">Transmembrane</keyword>
<feature type="domain" description="Glycosyltransferase RgtA/B/C/D-like" evidence="3">
    <location>
        <begin position="95"/>
        <end position="241"/>
    </location>
</feature>
<evidence type="ECO:0000256" key="2">
    <source>
        <dbReference type="SAM" id="Phobius"/>
    </source>
</evidence>
<feature type="transmembrane region" description="Helical" evidence="2">
    <location>
        <begin position="224"/>
        <end position="244"/>
    </location>
</feature>
<keyword evidence="4" id="KW-0328">Glycosyltransferase</keyword>
<feature type="region of interest" description="Disordered" evidence="1">
    <location>
        <begin position="1"/>
        <end position="23"/>
    </location>
</feature>
<evidence type="ECO:0000259" key="3">
    <source>
        <dbReference type="Pfam" id="PF13231"/>
    </source>
</evidence>
<feature type="transmembrane region" description="Helical" evidence="2">
    <location>
        <begin position="329"/>
        <end position="350"/>
    </location>
</feature>
<dbReference type="Pfam" id="PF13231">
    <property type="entry name" value="PMT_2"/>
    <property type="match status" value="1"/>
</dbReference>
<feature type="transmembrane region" description="Helical" evidence="2">
    <location>
        <begin position="109"/>
        <end position="128"/>
    </location>
</feature>
<feature type="transmembrane region" description="Helical" evidence="2">
    <location>
        <begin position="34"/>
        <end position="52"/>
    </location>
</feature>
<dbReference type="RefSeq" id="WP_263413936.1">
    <property type="nucleotide sequence ID" value="NZ_BAABBH010000001.1"/>
</dbReference>
<keyword evidence="4" id="KW-0808">Transferase</keyword>
<accession>A0ABW9KHT0</accession>
<gene>
    <name evidence="4" type="ORF">ACK2TP_01860</name>
</gene>
<evidence type="ECO:0000313" key="4">
    <source>
        <dbReference type="EMBL" id="MFN2974500.1"/>
    </source>
</evidence>
<feature type="transmembrane region" description="Helical" evidence="2">
    <location>
        <begin position="160"/>
        <end position="177"/>
    </location>
</feature>
<feature type="transmembrane region" description="Helical" evidence="2">
    <location>
        <begin position="64"/>
        <end position="80"/>
    </location>
</feature>
<feature type="transmembrane region" description="Helical" evidence="2">
    <location>
        <begin position="275"/>
        <end position="295"/>
    </location>
</feature>
<dbReference type="Proteomes" id="UP001634747">
    <property type="component" value="Unassembled WGS sequence"/>
</dbReference>
<protein>
    <submittedName>
        <fullName evidence="4">Glycosyltransferase family 39 protein</fullName>
        <ecNumber evidence="4">2.4.-.-</ecNumber>
    </submittedName>
</protein>
<keyword evidence="2" id="KW-1133">Transmembrane helix</keyword>
<organism evidence="4 5">
    <name type="scientific">Terriglobus aquaticus</name>
    <dbReference type="NCBI Taxonomy" id="940139"/>
    <lineage>
        <taxon>Bacteria</taxon>
        <taxon>Pseudomonadati</taxon>
        <taxon>Acidobacteriota</taxon>
        <taxon>Terriglobia</taxon>
        <taxon>Terriglobales</taxon>
        <taxon>Acidobacteriaceae</taxon>
        <taxon>Terriglobus</taxon>
    </lineage>
</organism>
<dbReference type="EMBL" id="JBJYXY010000001">
    <property type="protein sequence ID" value="MFN2974500.1"/>
    <property type="molecule type" value="Genomic_DNA"/>
</dbReference>
<feature type="transmembrane region" description="Helical" evidence="2">
    <location>
        <begin position="189"/>
        <end position="212"/>
    </location>
</feature>
<evidence type="ECO:0000313" key="5">
    <source>
        <dbReference type="Proteomes" id="UP001634747"/>
    </source>
</evidence>
<feature type="transmembrane region" description="Helical" evidence="2">
    <location>
        <begin position="362"/>
        <end position="381"/>
    </location>
</feature>